<organism evidence="2 3">
    <name type="scientific">Durusdinium trenchii</name>
    <dbReference type="NCBI Taxonomy" id="1381693"/>
    <lineage>
        <taxon>Eukaryota</taxon>
        <taxon>Sar</taxon>
        <taxon>Alveolata</taxon>
        <taxon>Dinophyceae</taxon>
        <taxon>Suessiales</taxon>
        <taxon>Symbiodiniaceae</taxon>
        <taxon>Durusdinium</taxon>
    </lineage>
</organism>
<dbReference type="PROSITE" id="PS50297">
    <property type="entry name" value="ANK_REP_REGION"/>
    <property type="match status" value="1"/>
</dbReference>
<dbReference type="Gene3D" id="1.25.40.20">
    <property type="entry name" value="Ankyrin repeat-containing domain"/>
    <property type="match status" value="1"/>
</dbReference>
<protein>
    <submittedName>
        <fullName evidence="2">Uncharacterized protein</fullName>
    </submittedName>
</protein>
<dbReference type="Pfam" id="PF00023">
    <property type="entry name" value="Ank"/>
    <property type="match status" value="1"/>
</dbReference>
<keyword evidence="3" id="KW-1185">Reference proteome</keyword>
<evidence type="ECO:0000313" key="3">
    <source>
        <dbReference type="Proteomes" id="UP001642484"/>
    </source>
</evidence>
<evidence type="ECO:0000313" key="2">
    <source>
        <dbReference type="EMBL" id="CAK9075817.1"/>
    </source>
</evidence>
<reference evidence="2 3" key="1">
    <citation type="submission" date="2024-02" db="EMBL/GenBank/DDBJ databases">
        <authorList>
            <person name="Chen Y."/>
            <person name="Shah S."/>
            <person name="Dougan E. K."/>
            <person name="Thang M."/>
            <person name="Chan C."/>
        </authorList>
    </citation>
    <scope>NUCLEOTIDE SEQUENCE [LARGE SCALE GENOMIC DNA]</scope>
</reference>
<accession>A0ABP0PJU9</accession>
<sequence length="185" mass="21539">MDGLTPRRGLWAIDEVEEVEEQVPKEHPVSRMVETWTSQPHLKKIDHAVKKHRRMLMMKRRKLMDFLLTNGFEDGTVNSKKVTWKICSTYPLHEAVRQKNVEIVDLLLAFGADVRLTDWPSGRTAYSLANHEVREVFERRGLSFSSPYFRAGSKLQRFPPPRGWEEFFAKLEQDPLTQKSGAETE</sequence>
<keyword evidence="1" id="KW-0040">ANK repeat</keyword>
<feature type="repeat" description="ANK" evidence="1">
    <location>
        <begin position="87"/>
        <end position="119"/>
    </location>
</feature>
<evidence type="ECO:0000256" key="1">
    <source>
        <dbReference type="PROSITE-ProRule" id="PRU00023"/>
    </source>
</evidence>
<dbReference type="Proteomes" id="UP001642484">
    <property type="component" value="Unassembled WGS sequence"/>
</dbReference>
<dbReference type="SUPFAM" id="SSF48403">
    <property type="entry name" value="Ankyrin repeat"/>
    <property type="match status" value="1"/>
</dbReference>
<gene>
    <name evidence="2" type="ORF">CCMP2556_LOCUS37355</name>
</gene>
<dbReference type="PROSITE" id="PS50088">
    <property type="entry name" value="ANK_REPEAT"/>
    <property type="match status" value="1"/>
</dbReference>
<dbReference type="InterPro" id="IPR002110">
    <property type="entry name" value="Ankyrin_rpt"/>
</dbReference>
<name>A0ABP0PJU9_9DINO</name>
<proteinExistence type="predicted"/>
<comment type="caution">
    <text evidence="2">The sequence shown here is derived from an EMBL/GenBank/DDBJ whole genome shotgun (WGS) entry which is preliminary data.</text>
</comment>
<dbReference type="InterPro" id="IPR036770">
    <property type="entry name" value="Ankyrin_rpt-contain_sf"/>
</dbReference>
<dbReference type="EMBL" id="CAXAMN010023195">
    <property type="protein sequence ID" value="CAK9075817.1"/>
    <property type="molecule type" value="Genomic_DNA"/>
</dbReference>